<dbReference type="RefSeq" id="WP_065848613.1">
    <property type="nucleotide sequence ID" value="NZ_JBHSKI010000009.1"/>
</dbReference>
<evidence type="ECO:0000313" key="1">
    <source>
        <dbReference type="EMBL" id="MFC5173191.1"/>
    </source>
</evidence>
<proteinExistence type="predicted"/>
<gene>
    <name evidence="1" type="ORF">ACFPRK_21765</name>
</gene>
<keyword evidence="2" id="KW-1185">Reference proteome</keyword>
<dbReference type="EMBL" id="JBHSKI010000009">
    <property type="protein sequence ID" value="MFC5173191.1"/>
    <property type="molecule type" value="Genomic_DNA"/>
</dbReference>
<sequence length="160" mass="17837">MKRLNVDLNDMTNVDLSQVRETTQALSRLDRKLLSGPKYWHPMAAVRLDLVGHVVGEGPVEDLAPATACTSTSPAAITGAPMRIQTRHVTSRSYETTLYDHQQAFRLLWRHLEHTGYLSRVRREAGERLGTEGLGVRERADLVLFLTVVDGVHPGRATRG</sequence>
<organism evidence="1 2">
    <name type="scientific">Streptomyces mutomycini</name>
    <dbReference type="NCBI Taxonomy" id="284036"/>
    <lineage>
        <taxon>Bacteria</taxon>
        <taxon>Bacillati</taxon>
        <taxon>Actinomycetota</taxon>
        <taxon>Actinomycetes</taxon>
        <taxon>Kitasatosporales</taxon>
        <taxon>Streptomycetaceae</taxon>
        <taxon>Streptomyces</taxon>
    </lineage>
</organism>
<name>A0ABW0B7S7_9ACTN</name>
<comment type="caution">
    <text evidence="1">The sequence shown here is derived from an EMBL/GenBank/DDBJ whole genome shotgun (WGS) entry which is preliminary data.</text>
</comment>
<dbReference type="Proteomes" id="UP001596208">
    <property type="component" value="Unassembled WGS sequence"/>
</dbReference>
<protein>
    <submittedName>
        <fullName evidence="1">Uncharacterized protein</fullName>
    </submittedName>
</protein>
<reference evidence="2" key="1">
    <citation type="journal article" date="2019" name="Int. J. Syst. Evol. Microbiol.">
        <title>The Global Catalogue of Microorganisms (GCM) 10K type strain sequencing project: providing services to taxonomists for standard genome sequencing and annotation.</title>
        <authorList>
            <consortium name="The Broad Institute Genomics Platform"/>
            <consortium name="The Broad Institute Genome Sequencing Center for Infectious Disease"/>
            <person name="Wu L."/>
            <person name="Ma J."/>
        </authorList>
    </citation>
    <scope>NUCLEOTIDE SEQUENCE [LARGE SCALE GENOMIC DNA]</scope>
    <source>
        <strain evidence="2">CGMCC 4.1721</strain>
    </source>
</reference>
<evidence type="ECO:0000313" key="2">
    <source>
        <dbReference type="Proteomes" id="UP001596208"/>
    </source>
</evidence>
<accession>A0ABW0B7S7</accession>